<dbReference type="EMBL" id="JANAVB010038220">
    <property type="protein sequence ID" value="KAJ6801176.1"/>
    <property type="molecule type" value="Genomic_DNA"/>
</dbReference>
<keyword evidence="3" id="KW-1185">Reference proteome</keyword>
<evidence type="ECO:0000256" key="1">
    <source>
        <dbReference type="SAM" id="MobiDB-lite"/>
    </source>
</evidence>
<dbReference type="AlphaFoldDB" id="A0AAX6EAS1"/>
<sequence>MCCSWTLRVRSVVYMKKHMTIYFFTAKPLKRVWFASSNGFRVEDRHKMRQMQIKVSSPQRWTPPPSDSAKINLD</sequence>
<evidence type="ECO:0000313" key="3">
    <source>
        <dbReference type="Proteomes" id="UP001140949"/>
    </source>
</evidence>
<gene>
    <name evidence="2" type="ORF">M6B38_198595</name>
</gene>
<evidence type="ECO:0000313" key="2">
    <source>
        <dbReference type="EMBL" id="KAJ6801176.1"/>
    </source>
</evidence>
<feature type="region of interest" description="Disordered" evidence="1">
    <location>
        <begin position="52"/>
        <end position="74"/>
    </location>
</feature>
<accession>A0AAX6EAS1</accession>
<proteinExistence type="predicted"/>
<organism evidence="2 3">
    <name type="scientific">Iris pallida</name>
    <name type="common">Sweet iris</name>
    <dbReference type="NCBI Taxonomy" id="29817"/>
    <lineage>
        <taxon>Eukaryota</taxon>
        <taxon>Viridiplantae</taxon>
        <taxon>Streptophyta</taxon>
        <taxon>Embryophyta</taxon>
        <taxon>Tracheophyta</taxon>
        <taxon>Spermatophyta</taxon>
        <taxon>Magnoliopsida</taxon>
        <taxon>Liliopsida</taxon>
        <taxon>Asparagales</taxon>
        <taxon>Iridaceae</taxon>
        <taxon>Iridoideae</taxon>
        <taxon>Irideae</taxon>
        <taxon>Iris</taxon>
    </lineage>
</organism>
<reference evidence="2" key="1">
    <citation type="journal article" date="2023" name="GigaByte">
        <title>Genome assembly of the bearded iris, Iris pallida Lam.</title>
        <authorList>
            <person name="Bruccoleri R.E."/>
            <person name="Oakeley E.J."/>
            <person name="Faust A.M.E."/>
            <person name="Altorfer M."/>
            <person name="Dessus-Babus S."/>
            <person name="Burckhardt D."/>
            <person name="Oertli M."/>
            <person name="Naumann U."/>
            <person name="Petersen F."/>
            <person name="Wong J."/>
        </authorList>
    </citation>
    <scope>NUCLEOTIDE SEQUENCE</scope>
    <source>
        <strain evidence="2">GSM-AAB239-AS_SAM_17_03QT</strain>
    </source>
</reference>
<reference evidence="2" key="2">
    <citation type="submission" date="2023-04" db="EMBL/GenBank/DDBJ databases">
        <authorList>
            <person name="Bruccoleri R.E."/>
            <person name="Oakeley E.J."/>
            <person name="Faust A.-M."/>
            <person name="Dessus-Babus S."/>
            <person name="Altorfer M."/>
            <person name="Burckhardt D."/>
            <person name="Oertli M."/>
            <person name="Naumann U."/>
            <person name="Petersen F."/>
            <person name="Wong J."/>
        </authorList>
    </citation>
    <scope>NUCLEOTIDE SEQUENCE</scope>
    <source>
        <strain evidence="2">GSM-AAB239-AS_SAM_17_03QT</strain>
        <tissue evidence="2">Leaf</tissue>
    </source>
</reference>
<comment type="caution">
    <text evidence="2">The sequence shown here is derived from an EMBL/GenBank/DDBJ whole genome shotgun (WGS) entry which is preliminary data.</text>
</comment>
<dbReference type="Proteomes" id="UP001140949">
    <property type="component" value="Unassembled WGS sequence"/>
</dbReference>
<protein>
    <submittedName>
        <fullName evidence="2">Uncharacterized protein</fullName>
    </submittedName>
</protein>
<name>A0AAX6EAS1_IRIPA</name>